<feature type="compositionally biased region" description="Low complexity" evidence="6">
    <location>
        <begin position="110"/>
        <end position="119"/>
    </location>
</feature>
<keyword evidence="9" id="KW-1185">Reference proteome</keyword>
<keyword evidence="1" id="KW-0479">Metal-binding</keyword>
<evidence type="ECO:0000313" key="8">
    <source>
        <dbReference type="EMBL" id="KJZ76727.1"/>
    </source>
</evidence>
<feature type="region of interest" description="Disordered" evidence="6">
    <location>
        <begin position="200"/>
        <end position="266"/>
    </location>
</feature>
<feature type="coiled-coil region" evidence="5">
    <location>
        <begin position="277"/>
        <end position="318"/>
    </location>
</feature>
<feature type="region of interest" description="Disordered" evidence="6">
    <location>
        <begin position="1"/>
        <end position="20"/>
    </location>
</feature>
<dbReference type="Proteomes" id="UP000054481">
    <property type="component" value="Unassembled WGS sequence"/>
</dbReference>
<feature type="compositionally biased region" description="Basic and acidic residues" evidence="6">
    <location>
        <begin position="238"/>
        <end position="251"/>
    </location>
</feature>
<keyword evidence="3" id="KW-0862">Zinc</keyword>
<feature type="region of interest" description="Disordered" evidence="6">
    <location>
        <begin position="99"/>
        <end position="170"/>
    </location>
</feature>
<evidence type="ECO:0000256" key="1">
    <source>
        <dbReference type="ARBA" id="ARBA00022723"/>
    </source>
</evidence>
<dbReference type="GO" id="GO:0008270">
    <property type="term" value="F:zinc ion binding"/>
    <property type="evidence" value="ECO:0007669"/>
    <property type="project" value="UniProtKB-KW"/>
</dbReference>
<evidence type="ECO:0000259" key="7">
    <source>
        <dbReference type="PROSITE" id="PS51999"/>
    </source>
</evidence>
<proteinExistence type="predicted"/>
<name>A0A0F8A251_9HYPO</name>
<dbReference type="PROSITE" id="PS51999">
    <property type="entry name" value="ZF_GRF"/>
    <property type="match status" value="1"/>
</dbReference>
<sequence>MPRGARRRRSGPDVTSRAQFSDKKRLDGLWQNQVWWCNCEPRNEAALREVKKRSPNKGRWFWTCQTRSCDFFLWRDDAVLRETDSKPDVVGAQTPVRIKQEPPAEPAPRTPTLTQRPLTSYGVLTSPVRPAVENAGRDSLASHRGTGGNAMPASTSTLTPSQPNSSKRGRDVFEHDDAEFSDFGSDDEMQLVAIADKSAEKPARQANALATPTPNRLNDEPSRITTPSVARTLFAGPDPKRQKTVSFEERPGPGLPTPAKGARRASALRTRGIAMGRDKAREALREKEDKIAQLQERVADLENKAKSHSSQMANIKANLMKMYQDN</sequence>
<accession>A0A0F8A251</accession>
<feature type="compositionally biased region" description="Polar residues" evidence="6">
    <location>
        <begin position="152"/>
        <end position="166"/>
    </location>
</feature>
<dbReference type="InterPro" id="IPR010666">
    <property type="entry name" value="Znf_GRF"/>
</dbReference>
<evidence type="ECO:0000256" key="2">
    <source>
        <dbReference type="ARBA" id="ARBA00022771"/>
    </source>
</evidence>
<dbReference type="Pfam" id="PF06839">
    <property type="entry name" value="Zn_ribbon_GRF"/>
    <property type="match status" value="1"/>
</dbReference>
<evidence type="ECO:0000256" key="5">
    <source>
        <dbReference type="SAM" id="Coils"/>
    </source>
</evidence>
<evidence type="ECO:0000313" key="9">
    <source>
        <dbReference type="Proteomes" id="UP000054481"/>
    </source>
</evidence>
<evidence type="ECO:0000256" key="3">
    <source>
        <dbReference type="ARBA" id="ARBA00022833"/>
    </source>
</evidence>
<evidence type="ECO:0000256" key="4">
    <source>
        <dbReference type="PROSITE-ProRule" id="PRU01343"/>
    </source>
</evidence>
<evidence type="ECO:0000256" key="6">
    <source>
        <dbReference type="SAM" id="MobiDB-lite"/>
    </source>
</evidence>
<keyword evidence="5" id="KW-0175">Coiled coil</keyword>
<dbReference type="EMBL" id="KQ030510">
    <property type="protein sequence ID" value="KJZ76727.1"/>
    <property type="molecule type" value="Genomic_DNA"/>
</dbReference>
<reference evidence="8 9" key="1">
    <citation type="journal article" date="2014" name="Genome Biol. Evol.">
        <title>Comparative genomics and transcriptomics analyses reveal divergent lifestyle features of nematode endoparasitic fungus Hirsutella minnesotensis.</title>
        <authorList>
            <person name="Lai Y."/>
            <person name="Liu K."/>
            <person name="Zhang X."/>
            <person name="Zhang X."/>
            <person name="Li K."/>
            <person name="Wang N."/>
            <person name="Shu C."/>
            <person name="Wu Y."/>
            <person name="Wang C."/>
            <person name="Bushley K.E."/>
            <person name="Xiang M."/>
            <person name="Liu X."/>
        </authorList>
    </citation>
    <scope>NUCLEOTIDE SEQUENCE [LARGE SCALE GENOMIC DNA]</scope>
    <source>
        <strain evidence="8 9">3608</strain>
    </source>
</reference>
<feature type="domain" description="GRF-type" evidence="7">
    <location>
        <begin position="37"/>
        <end position="78"/>
    </location>
</feature>
<dbReference type="AlphaFoldDB" id="A0A0F8A251"/>
<keyword evidence="2 4" id="KW-0863">Zinc-finger</keyword>
<protein>
    <recommendedName>
        <fullName evidence="7">GRF-type domain-containing protein</fullName>
    </recommendedName>
</protein>
<dbReference type="OrthoDB" id="430051at2759"/>
<gene>
    <name evidence="8" type="ORF">HIM_04063</name>
</gene>
<organism evidence="8 9">
    <name type="scientific">Hirsutella minnesotensis 3608</name>
    <dbReference type="NCBI Taxonomy" id="1043627"/>
    <lineage>
        <taxon>Eukaryota</taxon>
        <taxon>Fungi</taxon>
        <taxon>Dikarya</taxon>
        <taxon>Ascomycota</taxon>
        <taxon>Pezizomycotina</taxon>
        <taxon>Sordariomycetes</taxon>
        <taxon>Hypocreomycetidae</taxon>
        <taxon>Hypocreales</taxon>
        <taxon>Ophiocordycipitaceae</taxon>
        <taxon>Hirsutella</taxon>
    </lineage>
</organism>